<sequence length="73" mass="7819">VPGIHAFGVPLRDGDGQVFGSLSVVGPDTTLPRERTAEFKAMLRAEAERLAPDTAQVRYGALAPSENYKILGH</sequence>
<dbReference type="SUPFAM" id="SSF55781">
    <property type="entry name" value="GAF domain-like"/>
    <property type="match status" value="1"/>
</dbReference>
<feature type="domain" description="IclR-ED" evidence="1">
    <location>
        <begin position="1"/>
        <end position="56"/>
    </location>
</feature>
<proteinExistence type="predicted"/>
<comment type="caution">
    <text evidence="2">The sequence shown here is derived from an EMBL/GenBank/DDBJ whole genome shotgun (WGS) entry which is preliminary data.</text>
</comment>
<dbReference type="InterPro" id="IPR029016">
    <property type="entry name" value="GAF-like_dom_sf"/>
</dbReference>
<dbReference type="PROSITE" id="PS51078">
    <property type="entry name" value="ICLR_ED"/>
    <property type="match status" value="1"/>
</dbReference>
<accession>A0ABW9IZL2</accession>
<dbReference type="InterPro" id="IPR014757">
    <property type="entry name" value="Tscrpt_reg_IclR_C"/>
</dbReference>
<organism evidence="2 3">
    <name type="scientific">Streptomyces galilaeus</name>
    <dbReference type="NCBI Taxonomy" id="33899"/>
    <lineage>
        <taxon>Bacteria</taxon>
        <taxon>Bacillati</taxon>
        <taxon>Actinomycetota</taxon>
        <taxon>Actinomycetes</taxon>
        <taxon>Kitasatosporales</taxon>
        <taxon>Streptomycetaceae</taxon>
        <taxon>Streptomyces</taxon>
    </lineage>
</organism>
<dbReference type="Gene3D" id="3.30.450.40">
    <property type="match status" value="1"/>
</dbReference>
<name>A0ABW9IZL2_STRGJ</name>
<protein>
    <submittedName>
        <fullName evidence="2">IclR family transcriptional regulator C-terminal domain-containing protein</fullName>
    </submittedName>
</protein>
<dbReference type="EMBL" id="JBJVNE010000492">
    <property type="protein sequence ID" value="MFM9653859.1"/>
    <property type="molecule type" value="Genomic_DNA"/>
</dbReference>
<reference evidence="2 3" key="1">
    <citation type="submission" date="2024-12" db="EMBL/GenBank/DDBJ databases">
        <title>Forecasting of Potato common scab and diversities of Pathogenic streptomyces spp. in china.</title>
        <authorList>
            <person name="Handique U."/>
            <person name="Wu J."/>
        </authorList>
    </citation>
    <scope>NUCLEOTIDE SEQUENCE [LARGE SCALE GENOMIC DNA]</scope>
    <source>
        <strain evidence="2 3">ZRIMU1585</strain>
    </source>
</reference>
<evidence type="ECO:0000313" key="2">
    <source>
        <dbReference type="EMBL" id="MFM9653859.1"/>
    </source>
</evidence>
<dbReference type="Proteomes" id="UP001631993">
    <property type="component" value="Unassembled WGS sequence"/>
</dbReference>
<evidence type="ECO:0000259" key="1">
    <source>
        <dbReference type="PROSITE" id="PS51078"/>
    </source>
</evidence>
<feature type="non-terminal residue" evidence="2">
    <location>
        <position position="1"/>
    </location>
</feature>
<evidence type="ECO:0000313" key="3">
    <source>
        <dbReference type="Proteomes" id="UP001631993"/>
    </source>
</evidence>
<dbReference type="RefSeq" id="WP_409098102.1">
    <property type="nucleotide sequence ID" value="NZ_JBJVNE010000492.1"/>
</dbReference>
<keyword evidence="3" id="KW-1185">Reference proteome</keyword>
<gene>
    <name evidence="2" type="ORF">ACKI1S_48730</name>
</gene>